<dbReference type="EMBL" id="GEGO01004116">
    <property type="protein sequence ID" value="JAR91288.1"/>
    <property type="molecule type" value="Transcribed_RNA"/>
</dbReference>
<dbReference type="InterPro" id="IPR043128">
    <property type="entry name" value="Rev_trsase/Diguanyl_cyclase"/>
</dbReference>
<dbReference type="InterPro" id="IPR012337">
    <property type="entry name" value="RNaseH-like_sf"/>
</dbReference>
<dbReference type="GO" id="GO:0003964">
    <property type="term" value="F:RNA-directed DNA polymerase activity"/>
    <property type="evidence" value="ECO:0007669"/>
    <property type="project" value="UniProtKB-KW"/>
</dbReference>
<dbReference type="AlphaFoldDB" id="A0A147BKH7"/>
<keyword evidence="2" id="KW-0808">Transferase</keyword>
<dbReference type="FunFam" id="1.10.340.70:FF:000003">
    <property type="entry name" value="Protein CBG25708"/>
    <property type="match status" value="1"/>
</dbReference>
<dbReference type="GO" id="GO:0003676">
    <property type="term" value="F:nucleic acid binding"/>
    <property type="evidence" value="ECO:0007669"/>
    <property type="project" value="InterPro"/>
</dbReference>
<dbReference type="CDD" id="cd09274">
    <property type="entry name" value="RNase_HI_RT_Ty3"/>
    <property type="match status" value="1"/>
</dbReference>
<evidence type="ECO:0000256" key="5">
    <source>
        <dbReference type="ARBA" id="ARBA00022918"/>
    </source>
</evidence>
<dbReference type="InterPro" id="IPR000477">
    <property type="entry name" value="RT_dom"/>
</dbReference>
<organism evidence="9">
    <name type="scientific">Ixodes ricinus</name>
    <name type="common">Common tick</name>
    <name type="synonym">Acarus ricinus</name>
    <dbReference type="NCBI Taxonomy" id="34613"/>
    <lineage>
        <taxon>Eukaryota</taxon>
        <taxon>Metazoa</taxon>
        <taxon>Ecdysozoa</taxon>
        <taxon>Arthropoda</taxon>
        <taxon>Chelicerata</taxon>
        <taxon>Arachnida</taxon>
        <taxon>Acari</taxon>
        <taxon>Parasitiformes</taxon>
        <taxon>Ixodida</taxon>
        <taxon>Ixodoidea</taxon>
        <taxon>Ixodidae</taxon>
        <taxon>Ixodinae</taxon>
        <taxon>Ixodes</taxon>
    </lineage>
</organism>
<feature type="non-terminal residue" evidence="9">
    <location>
        <position position="1"/>
    </location>
</feature>
<keyword evidence="2" id="KW-0548">Nucleotidyltransferase</keyword>
<feature type="region of interest" description="Disordered" evidence="6">
    <location>
        <begin position="1225"/>
        <end position="1257"/>
    </location>
</feature>
<dbReference type="GO" id="GO:0004519">
    <property type="term" value="F:endonuclease activity"/>
    <property type="evidence" value="ECO:0007669"/>
    <property type="project" value="UniProtKB-KW"/>
</dbReference>
<evidence type="ECO:0000256" key="2">
    <source>
        <dbReference type="ARBA" id="ARBA00022695"/>
    </source>
</evidence>
<keyword evidence="4" id="KW-0378">Hydrolase</keyword>
<feature type="domain" description="Reverse transcriptase" evidence="7">
    <location>
        <begin position="441"/>
        <end position="617"/>
    </location>
</feature>
<proteinExistence type="predicted"/>
<evidence type="ECO:0000259" key="8">
    <source>
        <dbReference type="PROSITE" id="PS50994"/>
    </source>
</evidence>
<dbReference type="PROSITE" id="PS50878">
    <property type="entry name" value="RT_POL"/>
    <property type="match status" value="1"/>
</dbReference>
<dbReference type="SUPFAM" id="SSF53098">
    <property type="entry name" value="Ribonuclease H-like"/>
    <property type="match status" value="1"/>
</dbReference>
<dbReference type="Gene3D" id="1.10.340.70">
    <property type="match status" value="1"/>
</dbReference>
<reference evidence="9" key="1">
    <citation type="journal article" date="2018" name="PLoS Negl. Trop. Dis.">
        <title>Sialome diversity of ticks revealed by RNAseq of single tick salivary glands.</title>
        <authorList>
            <person name="Perner J."/>
            <person name="Kropackova S."/>
            <person name="Kopacek P."/>
            <person name="Ribeiro J.M."/>
        </authorList>
    </citation>
    <scope>NUCLEOTIDE SEQUENCE</scope>
    <source>
        <strain evidence="9">Siblings of single egg batch collected in Ceske Budejovice</strain>
        <tissue evidence="9">Salivary glands</tissue>
    </source>
</reference>
<dbReference type="GO" id="GO:0042575">
    <property type="term" value="C:DNA polymerase complex"/>
    <property type="evidence" value="ECO:0007669"/>
    <property type="project" value="UniProtKB-ARBA"/>
</dbReference>
<keyword evidence="3" id="KW-0540">Nuclease</keyword>
<dbReference type="InterPro" id="IPR021109">
    <property type="entry name" value="Peptidase_aspartic_dom_sf"/>
</dbReference>
<keyword evidence="5" id="KW-0695">RNA-directed DNA polymerase</keyword>
<dbReference type="SUPFAM" id="SSF56672">
    <property type="entry name" value="DNA/RNA polymerases"/>
    <property type="match status" value="1"/>
</dbReference>
<dbReference type="GO" id="GO:0015074">
    <property type="term" value="P:DNA integration"/>
    <property type="evidence" value="ECO:0007669"/>
    <property type="project" value="InterPro"/>
</dbReference>
<dbReference type="InterPro" id="IPR050951">
    <property type="entry name" value="Retrovirus_Pol_polyprotein"/>
</dbReference>
<dbReference type="InterPro" id="IPR043502">
    <property type="entry name" value="DNA/RNA_pol_sf"/>
</dbReference>
<dbReference type="Pfam" id="PF17919">
    <property type="entry name" value="RT_RNaseH_2"/>
    <property type="match status" value="1"/>
</dbReference>
<dbReference type="InterPro" id="IPR001584">
    <property type="entry name" value="Integrase_cat-core"/>
</dbReference>
<dbReference type="FunFam" id="3.10.20.370:FF:000001">
    <property type="entry name" value="Retrovirus-related Pol polyprotein from transposon 17.6-like protein"/>
    <property type="match status" value="1"/>
</dbReference>
<keyword evidence="4" id="KW-0255">Endonuclease</keyword>
<dbReference type="FunFam" id="3.30.420.10:FF:000063">
    <property type="entry name" value="Retrovirus-related Pol polyprotein from transposon 297-like Protein"/>
    <property type="match status" value="1"/>
</dbReference>
<dbReference type="Gene3D" id="2.40.70.10">
    <property type="entry name" value="Acid Proteases"/>
    <property type="match status" value="1"/>
</dbReference>
<evidence type="ECO:0000313" key="9">
    <source>
        <dbReference type="EMBL" id="JAR91288.1"/>
    </source>
</evidence>
<dbReference type="CDD" id="cd01647">
    <property type="entry name" value="RT_LTR"/>
    <property type="match status" value="1"/>
</dbReference>
<evidence type="ECO:0000256" key="4">
    <source>
        <dbReference type="ARBA" id="ARBA00022759"/>
    </source>
</evidence>
<protein>
    <recommendedName>
        <fullName evidence="1">RNA-directed DNA polymerase</fullName>
        <ecNumber evidence="1">2.7.7.49</ecNumber>
    </recommendedName>
</protein>
<dbReference type="FunFam" id="3.30.70.270:FF:000026">
    <property type="entry name" value="Transposon Ty3-G Gag-Pol polyprotein"/>
    <property type="match status" value="1"/>
</dbReference>
<dbReference type="PANTHER" id="PTHR37984">
    <property type="entry name" value="PROTEIN CBG26694"/>
    <property type="match status" value="1"/>
</dbReference>
<accession>A0A147BKH7</accession>
<dbReference type="EC" id="2.7.7.49" evidence="1"/>
<dbReference type="Gene3D" id="3.10.10.10">
    <property type="entry name" value="HIV Type 1 Reverse Transcriptase, subunit A, domain 1"/>
    <property type="match status" value="1"/>
</dbReference>
<evidence type="ECO:0000259" key="7">
    <source>
        <dbReference type="PROSITE" id="PS50878"/>
    </source>
</evidence>
<dbReference type="PANTHER" id="PTHR37984:SF8">
    <property type="entry name" value="CCHC-TYPE DOMAIN-CONTAINING PROTEIN"/>
    <property type="match status" value="1"/>
</dbReference>
<evidence type="ECO:0000256" key="1">
    <source>
        <dbReference type="ARBA" id="ARBA00012493"/>
    </source>
</evidence>
<dbReference type="Gene3D" id="4.10.60.10">
    <property type="entry name" value="Zinc finger, CCHC-type"/>
    <property type="match status" value="1"/>
</dbReference>
<dbReference type="Gene3D" id="3.30.420.10">
    <property type="entry name" value="Ribonuclease H-like superfamily/Ribonuclease H"/>
    <property type="match status" value="1"/>
</dbReference>
<evidence type="ECO:0000256" key="3">
    <source>
        <dbReference type="ARBA" id="ARBA00022722"/>
    </source>
</evidence>
<feature type="domain" description="Integrase catalytic" evidence="8">
    <location>
        <begin position="981"/>
        <end position="1155"/>
    </location>
</feature>
<dbReference type="PROSITE" id="PS50994">
    <property type="entry name" value="INTEGRASE"/>
    <property type="match status" value="1"/>
</dbReference>
<name>A0A147BKH7_IXORI</name>
<dbReference type="InterPro" id="IPR036397">
    <property type="entry name" value="RNaseH_sf"/>
</dbReference>
<dbReference type="Gene3D" id="3.30.70.270">
    <property type="match status" value="2"/>
</dbReference>
<dbReference type="InterPro" id="IPR041577">
    <property type="entry name" value="RT_RNaseH_2"/>
</dbReference>
<dbReference type="SUPFAM" id="SSF50630">
    <property type="entry name" value="Acid proteases"/>
    <property type="match status" value="1"/>
</dbReference>
<dbReference type="Pfam" id="PF17921">
    <property type="entry name" value="Integrase_H2C2"/>
    <property type="match status" value="1"/>
</dbReference>
<evidence type="ECO:0000256" key="6">
    <source>
        <dbReference type="SAM" id="MobiDB-lite"/>
    </source>
</evidence>
<sequence>PKPLDTTQDLWTAWKLWLSEYQLYATATGLAGKPKEVQAATFLVVIGEEGRKIYRTFNFEAEEHRQDVDRLYEKFEEHCKPVTNIAYHDFVFGSRDQKPGERFDDWMTELRTLIRNCEYGVLEERMLKSRIILGTNDKRLQTHLINENPDFRKLVEICRTREKSKEQVLEIQKKTTQGASADMGESAPEEVNLVQKDKPCGKCGHASHKNQACPAEGKKCKQCGKLHHFARVCRSKKQGKRFSGQTKSRKVDSVECEDEYFLHAVSSESTRKCGVWTAELKIEGKPVVCSLDTGANCSVMSLQQLRKVTSKQPEPSSVLLSTFFGHKKRAYGKVTLQVSSKHGTTEAEFLIVQEPVQVTLSGELSQRLGLIQLVATVTEECELYEAARPFKETFQGLGELAGVVYHMKVHQGSQGVVKPARTIALALRDQVKTELDRMEANGVITPVTEPTEWASQMVVVIKKDKIRICLDPVDLNKALKREHYHMPTLEDIVTNIENAKHFSTLDAATGFWQIKLDKPSSYLCTMSTPYGRYRFLRMPFGIATAPEVFQRAMHQVLQGLTGVEVVMDDILVWGSTKQEHDERLRCVLQRCQEVNLKLNLAKCQFCKTEVRYLGFMLTDRGLSVDPKRAEDILAVQVPENAKELKTFLGMANFVARFIPNMSEITAPLRDLLKKDNAWVWTSSQQESFERLRTALSQAPVLAYYDKTQPLVLQVDASQHGVGAVILQKGQPLAYSSRSLTETQERYAQIEKEMLAIVHGCTRFHDYVFAQPSILVESDHRPLEAIFKKPLHQCPLRLQRMRLTLQKYSLRIKYKPGKEMFIADALSRFPSEEKMPEEEHFQVNVVQELAVSAERLLQIKHATTQDEDLHTLRDYASTAWPEDKTVVPEAVRAYWPYRDEIHTEDGLLFRSNRLIVPNSMKSCILDLLHAAHAGTEKMKQRARDIVFWPNMSADIQEKVESCALCRQHMHRNQRLPMMSHEVPELPWQTVGMDFFHQAGEEYVVMVDFYSFYFELRRLKHTTADAVIKFCQEVFSTHGLPHKLVSDNGPPFNSYKFSEFMKRCDIVHATSSPHYPRSNGMAERAVQEAKRLLTKTPYNTAEFFNALLEWRNMPRDKLLQSPVQRLMGRRTRTQLPTHRKLLDPETIPPQQVTARLTDIRQRQQANYNRGTRDLGRLHPGSAVSVFDSRTSEWSPAIVVTDDPAPRSYIVENEQGQRLRRTREHLRAHTLPADAETPPAPLPVRSTRQRRKPQRYIEEE</sequence>
<dbReference type="InterPro" id="IPR041588">
    <property type="entry name" value="Integrase_H2C2"/>
</dbReference>
<dbReference type="Pfam" id="PF00078">
    <property type="entry name" value="RVT_1"/>
    <property type="match status" value="1"/>
</dbReference>